<dbReference type="InterPro" id="IPR007404">
    <property type="entry name" value="YdjM-like"/>
</dbReference>
<keyword evidence="3 6" id="KW-0812">Transmembrane</keyword>
<dbReference type="GO" id="GO:0016020">
    <property type="term" value="C:membrane"/>
    <property type="evidence" value="ECO:0007669"/>
    <property type="project" value="UniProtKB-SubCell"/>
</dbReference>
<evidence type="ECO:0000256" key="5">
    <source>
        <dbReference type="ARBA" id="ARBA00023136"/>
    </source>
</evidence>
<proteinExistence type="predicted"/>
<dbReference type="EMBL" id="GFDL01009614">
    <property type="protein sequence ID" value="JAV25431.1"/>
    <property type="molecule type" value="Transcribed_RNA"/>
</dbReference>
<dbReference type="PANTHER" id="PTHR13628">
    <property type="entry name" value="TRANSMEMBRANE PROTEIN 267"/>
    <property type="match status" value="1"/>
</dbReference>
<dbReference type="InterPro" id="IPR026572">
    <property type="entry name" value="TMEM267"/>
</dbReference>
<dbReference type="PANTHER" id="PTHR13628:SF1">
    <property type="entry name" value="TRANSMEMBRANE PROTEIN 267"/>
    <property type="match status" value="1"/>
</dbReference>
<evidence type="ECO:0000256" key="3">
    <source>
        <dbReference type="ARBA" id="ARBA00022692"/>
    </source>
</evidence>
<dbReference type="Pfam" id="PF04307">
    <property type="entry name" value="YdjM"/>
    <property type="match status" value="1"/>
</dbReference>
<dbReference type="AlphaFoldDB" id="A0A1Q3FCV6"/>
<organism evidence="8">
    <name type="scientific">Culex tarsalis</name>
    <name type="common">Encephalitis mosquito</name>
    <dbReference type="NCBI Taxonomy" id="7177"/>
    <lineage>
        <taxon>Eukaryota</taxon>
        <taxon>Metazoa</taxon>
        <taxon>Ecdysozoa</taxon>
        <taxon>Arthropoda</taxon>
        <taxon>Hexapoda</taxon>
        <taxon>Insecta</taxon>
        <taxon>Pterygota</taxon>
        <taxon>Neoptera</taxon>
        <taxon>Endopterygota</taxon>
        <taxon>Diptera</taxon>
        <taxon>Nematocera</taxon>
        <taxon>Culicoidea</taxon>
        <taxon>Culicidae</taxon>
        <taxon>Culicinae</taxon>
        <taxon>Culicini</taxon>
        <taxon>Culex</taxon>
        <taxon>Culex</taxon>
    </lineage>
</organism>
<protein>
    <recommendedName>
        <fullName evidence="2">Transmembrane protein 267</fullName>
    </recommendedName>
</protein>
<name>A0A1Q3FCV6_CULTA</name>
<evidence type="ECO:0000256" key="7">
    <source>
        <dbReference type="SAM" id="SignalP"/>
    </source>
</evidence>
<keyword evidence="7" id="KW-0732">Signal</keyword>
<comment type="subcellular location">
    <subcellularLocation>
        <location evidence="1">Membrane</location>
        <topology evidence="1">Multi-pass membrane protein</topology>
    </subcellularLocation>
</comment>
<evidence type="ECO:0000256" key="6">
    <source>
        <dbReference type="SAM" id="Phobius"/>
    </source>
</evidence>
<feature type="transmembrane region" description="Helical" evidence="6">
    <location>
        <begin position="107"/>
        <end position="125"/>
    </location>
</feature>
<evidence type="ECO:0000256" key="1">
    <source>
        <dbReference type="ARBA" id="ARBA00004141"/>
    </source>
</evidence>
<feature type="chain" id="PRO_5013224720" description="Transmembrane protein 267" evidence="7">
    <location>
        <begin position="26"/>
        <end position="215"/>
    </location>
</feature>
<evidence type="ECO:0000256" key="4">
    <source>
        <dbReference type="ARBA" id="ARBA00022989"/>
    </source>
</evidence>
<accession>A0A1Q3FCV6</accession>
<sequence length="215" mass="24254">MTPTVLLALEHLLLLLICITGDKLGAVVQKPPLLRAVIDNITHALIGGLVTEIIVRDYKDQLDRSEQITLIAVGFIASSWIDLDHFIEARSFHLDDATSLTHRPFLHNSMIFVALFASIITSVLCQHSLVVSLWLSVGFVAFFTHHIRDAIRRGLWFRTPYFNHSTAPVIYWVYLALEQLCAHAVIQLLTLQQRAGRQMLGTESFAVKYKPLEVV</sequence>
<keyword evidence="5 6" id="KW-0472">Membrane</keyword>
<reference evidence="8" key="1">
    <citation type="submission" date="2017-01" db="EMBL/GenBank/DDBJ databases">
        <title>A deep insight into the sialotranscriptome of adult male and female Cluex tarsalis mosquitoes.</title>
        <authorList>
            <person name="Ribeiro J.M."/>
            <person name="Moreira F."/>
            <person name="Bernard K.A."/>
            <person name="Calvo E."/>
        </authorList>
    </citation>
    <scope>NUCLEOTIDE SEQUENCE</scope>
    <source>
        <strain evidence="8">Kern County</strain>
        <tissue evidence="8">Salivary glands</tissue>
    </source>
</reference>
<feature type="signal peptide" evidence="7">
    <location>
        <begin position="1"/>
        <end position="25"/>
    </location>
</feature>
<evidence type="ECO:0000256" key="2">
    <source>
        <dbReference type="ARBA" id="ARBA00013977"/>
    </source>
</evidence>
<keyword evidence="4 6" id="KW-1133">Transmembrane helix</keyword>
<evidence type="ECO:0000313" key="8">
    <source>
        <dbReference type="EMBL" id="JAV25431.1"/>
    </source>
</evidence>